<proteinExistence type="inferred from homology"/>
<dbReference type="InterPro" id="IPR051821">
    <property type="entry name" value="Asp/Asn_beta-hydroxylase"/>
</dbReference>
<organism evidence="5 6">
    <name type="scientific">Eptatretus burgeri</name>
    <name type="common">Inshore hagfish</name>
    <dbReference type="NCBI Taxonomy" id="7764"/>
    <lineage>
        <taxon>Eukaryota</taxon>
        <taxon>Metazoa</taxon>
        <taxon>Chordata</taxon>
        <taxon>Craniata</taxon>
        <taxon>Vertebrata</taxon>
        <taxon>Cyclostomata</taxon>
        <taxon>Myxini</taxon>
        <taxon>Myxiniformes</taxon>
        <taxon>Myxinidae</taxon>
        <taxon>Eptatretinae</taxon>
        <taxon>Eptatretus</taxon>
    </lineage>
</organism>
<dbReference type="Gene3D" id="2.60.120.330">
    <property type="entry name" value="B-lactam Antibiotic, Isopenicillin N Synthase, Chain"/>
    <property type="match status" value="1"/>
</dbReference>
<keyword evidence="3" id="KW-0560">Oxidoreductase</keyword>
<reference evidence="5" key="2">
    <citation type="submission" date="2025-09" db="UniProtKB">
        <authorList>
            <consortium name="Ensembl"/>
        </authorList>
    </citation>
    <scope>IDENTIFICATION</scope>
</reference>
<protein>
    <submittedName>
        <fullName evidence="5">Aspartate beta-hydroxylase domain containing 1</fullName>
    </submittedName>
</protein>
<accession>A0A8C4QMR6</accession>
<keyword evidence="2" id="KW-0223">Dioxygenase</keyword>
<dbReference type="PANTHER" id="PTHR46332">
    <property type="entry name" value="ASPARTATE BETA-HYDROXYLASE DOMAIN-CONTAINING PROTEIN 2"/>
    <property type="match status" value="1"/>
</dbReference>
<dbReference type="Proteomes" id="UP000694388">
    <property type="component" value="Unplaced"/>
</dbReference>
<dbReference type="InterPro" id="IPR007803">
    <property type="entry name" value="Asp/Arg/Pro-Hydrxlase"/>
</dbReference>
<dbReference type="OMA" id="HTICHDG"/>
<dbReference type="InterPro" id="IPR027443">
    <property type="entry name" value="IPNS-like_sf"/>
</dbReference>
<keyword evidence="6" id="KW-1185">Reference proteome</keyword>
<dbReference type="GeneTree" id="ENSGT00940000161676"/>
<sequence length="278" mass="30206">MSGSGLGSHGFTGSWGVALPVPVREDESPSLQVLGTSSLSDLFLKSQSKPQTYAKRNSWSGLGRIHKAVRPSRGSTFHLPDLPSAPFFPRDAQKLDVERLERSLSGSECALASIQMWDFRGKPTLPEGASQPELCGFGLALFPLVWRGKMIVNNCRRCPISARVVGGLRTFVGGNEFGGAGFIVLEPGQRSGPRHGMSNTRLRCHLGLRVPSNCELVVGGEPQSWSRGRCLLFDDSFLHTICHDGSPDSGLLIIFIADLWHPNVAPTERQALDFLFAP</sequence>
<dbReference type="PANTHER" id="PTHR46332:SF5">
    <property type="entry name" value="ASPARTATE BETA-HYDROXYLASE DOMAIN CONTAINING 2"/>
    <property type="match status" value="1"/>
</dbReference>
<dbReference type="AlphaFoldDB" id="A0A8C4QMR6"/>
<comment type="similarity">
    <text evidence="1">Belongs to the aspartyl/asparaginyl beta-hydroxylase family.</text>
</comment>
<dbReference type="Ensembl" id="ENSEBUT00000018331.1">
    <property type="protein sequence ID" value="ENSEBUP00000017755.1"/>
    <property type="gene ID" value="ENSEBUG00000011097.1"/>
</dbReference>
<dbReference type="GO" id="GO:0016020">
    <property type="term" value="C:membrane"/>
    <property type="evidence" value="ECO:0007669"/>
    <property type="project" value="TreeGrafter"/>
</dbReference>
<evidence type="ECO:0000256" key="1">
    <source>
        <dbReference type="ARBA" id="ARBA00007730"/>
    </source>
</evidence>
<evidence type="ECO:0000256" key="3">
    <source>
        <dbReference type="ARBA" id="ARBA00023002"/>
    </source>
</evidence>
<dbReference type="Pfam" id="PF05118">
    <property type="entry name" value="Asp_Arg_Hydrox"/>
    <property type="match status" value="1"/>
</dbReference>
<dbReference type="SUPFAM" id="SSF51197">
    <property type="entry name" value="Clavaminate synthase-like"/>
    <property type="match status" value="1"/>
</dbReference>
<name>A0A8C4QMR6_EPTBU</name>
<dbReference type="GO" id="GO:0051213">
    <property type="term" value="F:dioxygenase activity"/>
    <property type="evidence" value="ECO:0007669"/>
    <property type="project" value="UniProtKB-KW"/>
</dbReference>
<feature type="domain" description="Aspartyl/asparaginy/proline hydroxylase" evidence="4">
    <location>
        <begin position="142"/>
        <end position="262"/>
    </location>
</feature>
<evidence type="ECO:0000313" key="5">
    <source>
        <dbReference type="Ensembl" id="ENSEBUP00000017755.1"/>
    </source>
</evidence>
<reference evidence="5" key="1">
    <citation type="submission" date="2025-08" db="UniProtKB">
        <authorList>
            <consortium name="Ensembl"/>
        </authorList>
    </citation>
    <scope>IDENTIFICATION</scope>
</reference>
<evidence type="ECO:0000313" key="6">
    <source>
        <dbReference type="Proteomes" id="UP000694388"/>
    </source>
</evidence>
<evidence type="ECO:0000256" key="2">
    <source>
        <dbReference type="ARBA" id="ARBA00022964"/>
    </source>
</evidence>
<evidence type="ECO:0000259" key="4">
    <source>
        <dbReference type="Pfam" id="PF05118"/>
    </source>
</evidence>